<evidence type="ECO:0000259" key="4">
    <source>
        <dbReference type="PROSITE" id="PS51334"/>
    </source>
</evidence>
<gene>
    <name evidence="5" type="ORF">TSUD_159540</name>
</gene>
<sequence length="464" mass="52645">MDKSSNFGENCDVRYHLSPSMDHSVSETPFSRLSGDSFGYCRVWTSSEASNSNFSDTLDDSSYASEPSPLLSPSPSRWRDVKPGLSRLGTKLCKQSVDDKLDDNDLLDSGEDMSGGGKGVSTAVTISNAITNLYATVFGQSLKLEPLKPEKKAMWKREMKEILDSFEDTEFWYAENKSASSPRLRAASFRKIVPRKDEKWWLPVPCVLPGGLSGKSRKHLTEKRDCANQIHKAAMAINSNILAEIDIPETYIDDLPKLKIYCQVIEDSFKCDPIRQMSWNLSSNFISLLWKPIIAAESCRKRDDIISYKSGRGSLGDTIYHYMYTADKFSPDRLLDCLKISSEHEALDLADRVESSMYTWRRKACLSHSKSSWKEVKGLMDDTDWKDKNYILADRAEALLFSLKQRYPELSQTSLDTCKIQYNRDVGKAVLESYSRVLEGLAFNIVAWIEDVLYVDKSMTNREV</sequence>
<feature type="region of interest" description="Disordered" evidence="3">
    <location>
        <begin position="50"/>
        <end position="79"/>
    </location>
</feature>
<evidence type="ECO:0000256" key="1">
    <source>
        <dbReference type="ARBA" id="ARBA00022658"/>
    </source>
</evidence>
<dbReference type="OrthoDB" id="1053009at2759"/>
<dbReference type="Gene3D" id="1.20.58.1310">
    <property type="entry name" value="PRONE domain, subdomain 2"/>
    <property type="match status" value="1"/>
</dbReference>
<organism evidence="5 6">
    <name type="scientific">Trifolium subterraneum</name>
    <name type="common">Subterranean clover</name>
    <dbReference type="NCBI Taxonomy" id="3900"/>
    <lineage>
        <taxon>Eukaryota</taxon>
        <taxon>Viridiplantae</taxon>
        <taxon>Streptophyta</taxon>
        <taxon>Embryophyta</taxon>
        <taxon>Tracheophyta</taxon>
        <taxon>Spermatophyta</taxon>
        <taxon>Magnoliopsida</taxon>
        <taxon>eudicotyledons</taxon>
        <taxon>Gunneridae</taxon>
        <taxon>Pentapetalae</taxon>
        <taxon>rosids</taxon>
        <taxon>fabids</taxon>
        <taxon>Fabales</taxon>
        <taxon>Fabaceae</taxon>
        <taxon>Papilionoideae</taxon>
        <taxon>50 kb inversion clade</taxon>
        <taxon>NPAAA clade</taxon>
        <taxon>Hologalegina</taxon>
        <taxon>IRL clade</taxon>
        <taxon>Trifolieae</taxon>
        <taxon>Trifolium</taxon>
    </lineage>
</organism>
<dbReference type="PANTHER" id="PTHR33101">
    <property type="entry name" value="ROP GUANINE NUCLEOTIDE EXCHANGE FACTOR 1"/>
    <property type="match status" value="1"/>
</dbReference>
<dbReference type="Gene3D" id="1.20.58.2010">
    <property type="entry name" value="PRONE domain, subdomain 1"/>
    <property type="match status" value="2"/>
</dbReference>
<dbReference type="FunFam" id="1.20.58.1310:FF:000002">
    <property type="entry name" value="Rop guanine nucleotide exchange factor 2"/>
    <property type="match status" value="1"/>
</dbReference>
<feature type="compositionally biased region" description="Low complexity" evidence="3">
    <location>
        <begin position="61"/>
        <end position="76"/>
    </location>
</feature>
<protein>
    <recommendedName>
        <fullName evidence="4">PRONE domain-containing protein</fullName>
    </recommendedName>
</protein>
<evidence type="ECO:0000256" key="2">
    <source>
        <dbReference type="PROSITE-ProRule" id="PRU00663"/>
    </source>
</evidence>
<dbReference type="Pfam" id="PF03759">
    <property type="entry name" value="PRONE"/>
    <property type="match status" value="2"/>
</dbReference>
<dbReference type="PANTHER" id="PTHR33101:SF34">
    <property type="entry name" value="PRONE DOMAIN-CONTAINING PROTEIN-RELATED"/>
    <property type="match status" value="1"/>
</dbReference>
<dbReference type="Proteomes" id="UP000242715">
    <property type="component" value="Unassembled WGS sequence"/>
</dbReference>
<evidence type="ECO:0000313" key="6">
    <source>
        <dbReference type="Proteomes" id="UP000242715"/>
    </source>
</evidence>
<keyword evidence="6" id="KW-1185">Reference proteome</keyword>
<proteinExistence type="predicted"/>
<dbReference type="AlphaFoldDB" id="A0A2Z6MUP0"/>
<dbReference type="InterPro" id="IPR038937">
    <property type="entry name" value="RopGEF"/>
</dbReference>
<dbReference type="EMBL" id="DF973377">
    <property type="protein sequence ID" value="GAU28672.1"/>
    <property type="molecule type" value="Genomic_DNA"/>
</dbReference>
<dbReference type="InterPro" id="IPR005512">
    <property type="entry name" value="PRONE_dom"/>
</dbReference>
<accession>A0A2Z6MUP0</accession>
<reference evidence="6" key="1">
    <citation type="journal article" date="2017" name="Front. Plant Sci.">
        <title>Climate Clever Clovers: New Paradigm to Reduce the Environmental Footprint of Ruminants by Breeding Low Methanogenic Forages Utilizing Haplotype Variation.</title>
        <authorList>
            <person name="Kaur P."/>
            <person name="Appels R."/>
            <person name="Bayer P.E."/>
            <person name="Keeble-Gagnere G."/>
            <person name="Wang J."/>
            <person name="Hirakawa H."/>
            <person name="Shirasawa K."/>
            <person name="Vercoe P."/>
            <person name="Stefanova K."/>
            <person name="Durmic Z."/>
            <person name="Nichols P."/>
            <person name="Revell C."/>
            <person name="Isobe S.N."/>
            <person name="Edwards D."/>
            <person name="Erskine W."/>
        </authorList>
    </citation>
    <scope>NUCLEOTIDE SEQUENCE [LARGE SCALE GENOMIC DNA]</scope>
    <source>
        <strain evidence="6">cv. Daliak</strain>
    </source>
</reference>
<evidence type="ECO:0000313" key="5">
    <source>
        <dbReference type="EMBL" id="GAU28672.1"/>
    </source>
</evidence>
<evidence type="ECO:0000256" key="3">
    <source>
        <dbReference type="SAM" id="MobiDB-lite"/>
    </source>
</evidence>
<dbReference type="GO" id="GO:0005085">
    <property type="term" value="F:guanyl-nucleotide exchange factor activity"/>
    <property type="evidence" value="ECO:0007669"/>
    <property type="project" value="UniProtKB-UniRule"/>
</dbReference>
<feature type="domain" description="PRONE" evidence="4">
    <location>
        <begin position="87"/>
        <end position="464"/>
    </location>
</feature>
<dbReference type="FunFam" id="1.20.58.2010:FF:000001">
    <property type="entry name" value="Rop guanine nucleotide exchange factor 14"/>
    <property type="match status" value="1"/>
</dbReference>
<name>A0A2Z6MUP0_TRISU</name>
<keyword evidence="1 2" id="KW-0344">Guanine-nucleotide releasing factor</keyword>
<dbReference type="PROSITE" id="PS51334">
    <property type="entry name" value="PRONE"/>
    <property type="match status" value="1"/>
</dbReference>